<reference evidence="6" key="1">
    <citation type="submission" date="2018-03" db="EMBL/GenBank/DDBJ databases">
        <title>Genomic analysis of the strain SH-1 isolated from shrimp intestine.</title>
        <authorList>
            <person name="Kim Y.-S."/>
            <person name="Kim S.-E."/>
            <person name="Kim K.-H."/>
        </authorList>
    </citation>
    <scope>NUCLEOTIDE SEQUENCE [LARGE SCALE GENOMIC DNA]</scope>
    <source>
        <strain evidence="6">SH-1</strain>
    </source>
</reference>
<protein>
    <submittedName>
        <fullName evidence="5">GntR family transcriptional regulator</fullName>
    </submittedName>
</protein>
<keyword evidence="2" id="KW-0238">DNA-binding</keyword>
<dbReference type="SUPFAM" id="SSF48008">
    <property type="entry name" value="GntR ligand-binding domain-like"/>
    <property type="match status" value="1"/>
</dbReference>
<evidence type="ECO:0000256" key="3">
    <source>
        <dbReference type="ARBA" id="ARBA00023163"/>
    </source>
</evidence>
<dbReference type="EMBL" id="CP027665">
    <property type="protein sequence ID" value="AVO37520.1"/>
    <property type="molecule type" value="Genomic_DNA"/>
</dbReference>
<keyword evidence="6" id="KW-1185">Reference proteome</keyword>
<keyword evidence="1" id="KW-0805">Transcription regulation</keyword>
<dbReference type="GO" id="GO:0003700">
    <property type="term" value="F:DNA-binding transcription factor activity"/>
    <property type="evidence" value="ECO:0007669"/>
    <property type="project" value="InterPro"/>
</dbReference>
<dbReference type="PANTHER" id="PTHR43537:SF49">
    <property type="entry name" value="TRANSCRIPTIONAL REGULATORY PROTEIN"/>
    <property type="match status" value="1"/>
</dbReference>
<organism evidence="5 6">
    <name type="scientific">Pukyongiella litopenaei</name>
    <dbReference type="NCBI Taxonomy" id="2605946"/>
    <lineage>
        <taxon>Bacteria</taxon>
        <taxon>Pseudomonadati</taxon>
        <taxon>Pseudomonadota</taxon>
        <taxon>Alphaproteobacteria</taxon>
        <taxon>Rhodobacterales</taxon>
        <taxon>Paracoccaceae</taxon>
        <taxon>Pukyongiella</taxon>
    </lineage>
</organism>
<dbReference type="Pfam" id="PF00392">
    <property type="entry name" value="GntR"/>
    <property type="match status" value="1"/>
</dbReference>
<proteinExistence type="predicted"/>
<keyword evidence="3" id="KW-0804">Transcription</keyword>
<dbReference type="AlphaFoldDB" id="A0A2S0MNR4"/>
<dbReference type="InterPro" id="IPR000524">
    <property type="entry name" value="Tscrpt_reg_HTH_GntR"/>
</dbReference>
<evidence type="ECO:0000256" key="2">
    <source>
        <dbReference type="ARBA" id="ARBA00023125"/>
    </source>
</evidence>
<dbReference type="InterPro" id="IPR036388">
    <property type="entry name" value="WH-like_DNA-bd_sf"/>
</dbReference>
<dbReference type="Gene3D" id="1.20.120.530">
    <property type="entry name" value="GntR ligand-binding domain-like"/>
    <property type="match status" value="1"/>
</dbReference>
<dbReference type="PANTHER" id="PTHR43537">
    <property type="entry name" value="TRANSCRIPTIONAL REGULATOR, GNTR FAMILY"/>
    <property type="match status" value="1"/>
</dbReference>
<name>A0A2S0MNR4_9RHOB</name>
<dbReference type="GO" id="GO:0003677">
    <property type="term" value="F:DNA binding"/>
    <property type="evidence" value="ECO:0007669"/>
    <property type="project" value="UniProtKB-KW"/>
</dbReference>
<dbReference type="CDD" id="cd07377">
    <property type="entry name" value="WHTH_GntR"/>
    <property type="match status" value="1"/>
</dbReference>
<evidence type="ECO:0000313" key="5">
    <source>
        <dbReference type="EMBL" id="AVO37520.1"/>
    </source>
</evidence>
<dbReference type="SMART" id="SM00345">
    <property type="entry name" value="HTH_GNTR"/>
    <property type="match status" value="1"/>
</dbReference>
<feature type="domain" description="HTH gntR-type" evidence="4">
    <location>
        <begin position="11"/>
        <end position="78"/>
    </location>
</feature>
<dbReference type="InterPro" id="IPR036390">
    <property type="entry name" value="WH_DNA-bd_sf"/>
</dbReference>
<dbReference type="KEGG" id="thas:C6Y53_07225"/>
<dbReference type="Gene3D" id="1.10.10.10">
    <property type="entry name" value="Winged helix-like DNA-binding domain superfamily/Winged helix DNA-binding domain"/>
    <property type="match status" value="1"/>
</dbReference>
<sequence>MNRSIGKLQTKSLSETIVSELVQLIASGVLKPGQRLNEVRLADSFGVSRGPLREAARELEGQGLVVSRPRQGFYVAEFSVRDISDLYEVKRWIDEAIIADVLTYSDVAARQEILADVNSIDDSEKMAFSTSLFAYRSRMVERLHNRFLASQALFLYRQFHIVTALVNPNDPEARIERIIGTLRRFWQALVDGDGDTASRIMAEDREFWLADLMPRFAETDTAAERQRRK</sequence>
<evidence type="ECO:0000259" key="4">
    <source>
        <dbReference type="PROSITE" id="PS50949"/>
    </source>
</evidence>
<gene>
    <name evidence="5" type="ORF">C6Y53_07225</name>
</gene>
<dbReference type="RefSeq" id="WP_106471830.1">
    <property type="nucleotide sequence ID" value="NZ_CP027665.1"/>
</dbReference>
<dbReference type="SUPFAM" id="SSF46785">
    <property type="entry name" value="Winged helix' DNA-binding domain"/>
    <property type="match status" value="1"/>
</dbReference>
<accession>A0A2S0MNR4</accession>
<evidence type="ECO:0000313" key="6">
    <source>
        <dbReference type="Proteomes" id="UP000237655"/>
    </source>
</evidence>
<dbReference type="PROSITE" id="PS50949">
    <property type="entry name" value="HTH_GNTR"/>
    <property type="match status" value="1"/>
</dbReference>
<dbReference type="Proteomes" id="UP000237655">
    <property type="component" value="Chromosome"/>
</dbReference>
<dbReference type="InterPro" id="IPR008920">
    <property type="entry name" value="TF_FadR/GntR_C"/>
</dbReference>
<evidence type="ECO:0000256" key="1">
    <source>
        <dbReference type="ARBA" id="ARBA00023015"/>
    </source>
</evidence>